<dbReference type="OrthoDB" id="185455at2759"/>
<keyword evidence="14 15" id="KW-0539">Nucleus</keyword>
<keyword evidence="12 15" id="KW-0233">DNA recombination</keyword>
<reference evidence="17" key="1">
    <citation type="submission" date="2019-04" db="EMBL/GenBank/DDBJ databases">
        <title>An insight into the mialome of Ixodes scapularis.</title>
        <authorList>
            <person name="Ribeiro J.M."/>
            <person name="Mather T.N."/>
            <person name="Karim S."/>
        </authorList>
    </citation>
    <scope>NUCLEOTIDE SEQUENCE</scope>
</reference>
<dbReference type="Gene3D" id="3.90.1150.220">
    <property type="match status" value="1"/>
</dbReference>
<organism evidence="17">
    <name type="scientific">Ixodes scapularis</name>
    <name type="common">Black-legged tick</name>
    <name type="synonym">Deer tick</name>
    <dbReference type="NCBI Taxonomy" id="6945"/>
    <lineage>
        <taxon>Eukaryota</taxon>
        <taxon>Metazoa</taxon>
        <taxon>Ecdysozoa</taxon>
        <taxon>Arthropoda</taxon>
        <taxon>Chelicerata</taxon>
        <taxon>Arachnida</taxon>
        <taxon>Acari</taxon>
        <taxon>Parasitiformes</taxon>
        <taxon>Ixodida</taxon>
        <taxon>Ixodoidea</taxon>
        <taxon>Ixodidae</taxon>
        <taxon>Ixodinae</taxon>
        <taxon>Ixodes</taxon>
    </lineage>
</organism>
<dbReference type="GO" id="GO:0006281">
    <property type="term" value="P:DNA repair"/>
    <property type="evidence" value="ECO:0007669"/>
    <property type="project" value="UniProtKB-UniRule"/>
</dbReference>
<evidence type="ECO:0000256" key="9">
    <source>
        <dbReference type="ARBA" id="ARBA00022771"/>
    </source>
</evidence>
<keyword evidence="6 15" id="KW-0808">Transferase</keyword>
<evidence type="ECO:0000259" key="16">
    <source>
        <dbReference type="Pfam" id="PF08746"/>
    </source>
</evidence>
<dbReference type="EC" id="2.3.2.27" evidence="4 15"/>
<evidence type="ECO:0000256" key="10">
    <source>
        <dbReference type="ARBA" id="ARBA00022786"/>
    </source>
</evidence>
<proteinExistence type="inferred from homology"/>
<keyword evidence="13 15" id="KW-0234">DNA repair</keyword>
<evidence type="ECO:0000256" key="7">
    <source>
        <dbReference type="ARBA" id="ARBA00022723"/>
    </source>
</evidence>
<dbReference type="InterPro" id="IPR011513">
    <property type="entry name" value="Nse1"/>
</dbReference>
<evidence type="ECO:0000256" key="14">
    <source>
        <dbReference type="ARBA" id="ARBA00023242"/>
    </source>
</evidence>
<dbReference type="InterPro" id="IPR036388">
    <property type="entry name" value="WH-like_DNA-bd_sf"/>
</dbReference>
<dbReference type="GO" id="GO:0005634">
    <property type="term" value="C:nucleus"/>
    <property type="evidence" value="ECO:0007669"/>
    <property type="project" value="UniProtKB-SubCell"/>
</dbReference>
<dbReference type="Pfam" id="PF08746">
    <property type="entry name" value="zf-RING-like"/>
    <property type="match status" value="1"/>
</dbReference>
<keyword evidence="10 15" id="KW-0833">Ubl conjugation pathway</keyword>
<feature type="non-terminal residue" evidence="17">
    <location>
        <position position="255"/>
    </location>
</feature>
<keyword evidence="7 15" id="KW-0479">Metal-binding</keyword>
<sequence>MTRYGDEHRLFLQIMLTRKILSLSEIKAVLEFCHEKNRVPCNATKDDDSLTRFVSDINGKIVPFSMRIKHGVSEDDGQRFYALVNLKDNDLSKCATMFSGNEMTYFKKLVQQIAESNTGTIQSTEALNIASGLDNCRLSIGMAEDLIERWLELGCLMQEETAVPRDGSEVRTPVLDGGRLSLSPLGLAEMDTYLQQQFGDELPKCHMCKQTCLKGQTCANPNCTVKLHYHCANQVFRLGASPIDGCPRCSFPWRS</sequence>
<evidence type="ECO:0000256" key="5">
    <source>
        <dbReference type="ARBA" id="ARBA00019422"/>
    </source>
</evidence>
<dbReference type="GO" id="GO:0061630">
    <property type="term" value="F:ubiquitin protein ligase activity"/>
    <property type="evidence" value="ECO:0007669"/>
    <property type="project" value="UniProtKB-EC"/>
</dbReference>
<evidence type="ECO:0000256" key="1">
    <source>
        <dbReference type="ARBA" id="ARBA00000900"/>
    </source>
</evidence>
<keyword evidence="11 15" id="KW-0862">Zinc</keyword>
<dbReference type="Gene3D" id="3.30.40.10">
    <property type="entry name" value="Zinc/RING finger domain, C3HC4 (zinc finger)"/>
    <property type="match status" value="1"/>
</dbReference>
<comment type="subunit">
    <text evidence="15">Component of the Smc5-Smc6 complex.</text>
</comment>
<evidence type="ECO:0000256" key="6">
    <source>
        <dbReference type="ARBA" id="ARBA00022679"/>
    </source>
</evidence>
<evidence type="ECO:0000256" key="12">
    <source>
        <dbReference type="ARBA" id="ARBA00023172"/>
    </source>
</evidence>
<dbReference type="AlphaFoldDB" id="A0A4D5RVN1"/>
<dbReference type="RefSeq" id="XP_040062523.1">
    <property type="nucleotide sequence ID" value="XM_040206589.3"/>
</dbReference>
<keyword evidence="8 15" id="KW-0227">DNA damage</keyword>
<comment type="catalytic activity">
    <reaction evidence="1 15">
        <text>S-ubiquitinyl-[E2 ubiquitin-conjugating enzyme]-L-cysteine + [acceptor protein]-L-lysine = [E2 ubiquitin-conjugating enzyme]-L-cysteine + N(6)-ubiquitinyl-[acceptor protein]-L-lysine.</text>
        <dbReference type="EC" id="2.3.2.27"/>
    </reaction>
</comment>
<dbReference type="VEuPathDB" id="VectorBase:ISCW022721"/>
<evidence type="ECO:0000256" key="13">
    <source>
        <dbReference type="ARBA" id="ARBA00023204"/>
    </source>
</evidence>
<evidence type="ECO:0000256" key="4">
    <source>
        <dbReference type="ARBA" id="ARBA00012483"/>
    </source>
</evidence>
<comment type="subcellular location">
    <subcellularLocation>
        <location evidence="2 15">Nucleus</location>
    </subcellularLocation>
</comment>
<dbReference type="GO" id="GO:0030915">
    <property type="term" value="C:Smc5-Smc6 complex"/>
    <property type="evidence" value="ECO:0007669"/>
    <property type="project" value="UniProtKB-UniRule"/>
</dbReference>
<protein>
    <recommendedName>
        <fullName evidence="5 15">Non-structural maintenance of chromosomes element 1 homolog</fullName>
        <ecNumber evidence="4 15">2.3.2.27</ecNumber>
    </recommendedName>
</protein>
<dbReference type="InterPro" id="IPR014857">
    <property type="entry name" value="Nse1_RING_C4HC3-type"/>
</dbReference>
<dbReference type="GO" id="GO:0008270">
    <property type="term" value="F:zinc ion binding"/>
    <property type="evidence" value="ECO:0007669"/>
    <property type="project" value="UniProtKB-KW"/>
</dbReference>
<feature type="domain" description="Non-structural maintenance of chromosomes element 1 RING C4HC3-type" evidence="16">
    <location>
        <begin position="205"/>
        <end position="249"/>
    </location>
</feature>
<evidence type="ECO:0000256" key="3">
    <source>
        <dbReference type="ARBA" id="ARBA00010258"/>
    </source>
</evidence>
<dbReference type="GeneID" id="8039806"/>
<comment type="similarity">
    <text evidence="3 15">Belongs to the NSE1 family.</text>
</comment>
<dbReference type="Pfam" id="PF07574">
    <property type="entry name" value="SMC_Nse1"/>
    <property type="match status" value="1"/>
</dbReference>
<evidence type="ECO:0000256" key="2">
    <source>
        <dbReference type="ARBA" id="ARBA00004123"/>
    </source>
</evidence>
<keyword evidence="9 15" id="KW-0863">Zinc-finger</keyword>
<dbReference type="PANTHER" id="PTHR20973:SF0">
    <property type="entry name" value="NON-STRUCTURAL MAINTENANCE OF CHROMOSOMES ELEMENT 1 HOMOLOG"/>
    <property type="match status" value="1"/>
</dbReference>
<dbReference type="InterPro" id="IPR013083">
    <property type="entry name" value="Znf_RING/FYVE/PHD"/>
</dbReference>
<dbReference type="CDD" id="cd16493">
    <property type="entry name" value="RING-CH-C4HC3_NSE1"/>
    <property type="match status" value="1"/>
</dbReference>
<dbReference type="EMBL" id="GHJT01006076">
    <property type="protein sequence ID" value="MOY40047.1"/>
    <property type="molecule type" value="Transcribed_RNA"/>
</dbReference>
<accession>A0A4D5RVN1</accession>
<dbReference type="VEuPathDB" id="VectorBase:ISCP_012645"/>
<dbReference type="VEuPathDB" id="VectorBase:ISCI022721"/>
<evidence type="ECO:0000256" key="8">
    <source>
        <dbReference type="ARBA" id="ARBA00022763"/>
    </source>
</evidence>
<evidence type="ECO:0000256" key="15">
    <source>
        <dbReference type="RuleBase" id="RU368018"/>
    </source>
</evidence>
<dbReference type="FunFam" id="3.90.1150.220:FF:000001">
    <property type="entry name" value="Non-structural maintenance of chromosomes element 1 homolog"/>
    <property type="match status" value="1"/>
</dbReference>
<name>A0A4D5RVN1_IXOSC</name>
<dbReference type="OMA" id="WPGDKFV"/>
<dbReference type="Gene3D" id="1.10.10.10">
    <property type="entry name" value="Winged helix-like DNA-binding domain superfamily/Winged helix DNA-binding domain"/>
    <property type="match status" value="1"/>
</dbReference>
<dbReference type="GO" id="GO:0006310">
    <property type="term" value="P:DNA recombination"/>
    <property type="evidence" value="ECO:0007669"/>
    <property type="project" value="UniProtKB-KW"/>
</dbReference>
<evidence type="ECO:0000313" key="17">
    <source>
        <dbReference type="EMBL" id="MOY40047.1"/>
    </source>
</evidence>
<dbReference type="PANTHER" id="PTHR20973">
    <property type="entry name" value="NON-SMC ELEMENT 1-RELATED"/>
    <property type="match status" value="1"/>
</dbReference>
<evidence type="ECO:0000256" key="11">
    <source>
        <dbReference type="ARBA" id="ARBA00022833"/>
    </source>
</evidence>